<dbReference type="EMBL" id="LNSV01000024">
    <property type="protein sequence ID" value="KUH38579.1"/>
    <property type="molecule type" value="Genomic_DNA"/>
</dbReference>
<protein>
    <submittedName>
        <fullName evidence="2">Uncharacterized protein</fullName>
    </submittedName>
</protein>
<dbReference type="RefSeq" id="WP_058942169.1">
    <property type="nucleotide sequence ID" value="NZ_LNSV01000024.1"/>
</dbReference>
<sequence>MTDDALCTSITQHLEQLTARLRRADAQQAAQILARAVDMERGILSKVHDLVSAGSRASRNHAADGSFPAEAWLALGRAANTLANLTIDLEQHQEVFEKIGKQPPAPATAPPKATAFVARGRHR</sequence>
<dbReference type="STRING" id="936756.ATE80_11920"/>
<accession>A0A100Y6I3</accession>
<dbReference type="OrthoDB" id="4297782at2"/>
<gene>
    <name evidence="2" type="ORF">ATE80_11920</name>
</gene>
<name>A0A100Y6I3_9ACTN</name>
<evidence type="ECO:0000313" key="3">
    <source>
        <dbReference type="Proteomes" id="UP000054011"/>
    </source>
</evidence>
<dbReference type="AlphaFoldDB" id="A0A100Y6I3"/>
<reference evidence="2 3" key="1">
    <citation type="submission" date="2015-11" db="EMBL/GenBank/DDBJ databases">
        <title>Genome-wide analysis reveals the secondary metabolome in Streptomyces kanasensis ZX01.</title>
        <authorList>
            <person name="Zhang G."/>
            <person name="Han L."/>
            <person name="Feng J."/>
            <person name="Zhang X."/>
        </authorList>
    </citation>
    <scope>NUCLEOTIDE SEQUENCE [LARGE SCALE GENOMIC DNA]</scope>
    <source>
        <strain evidence="2 3">ZX01</strain>
    </source>
</reference>
<proteinExistence type="predicted"/>
<comment type="caution">
    <text evidence="2">The sequence shown here is derived from an EMBL/GenBank/DDBJ whole genome shotgun (WGS) entry which is preliminary data.</text>
</comment>
<organism evidence="2 3">
    <name type="scientific">Streptomyces kanasensis</name>
    <dbReference type="NCBI Taxonomy" id="936756"/>
    <lineage>
        <taxon>Bacteria</taxon>
        <taxon>Bacillati</taxon>
        <taxon>Actinomycetota</taxon>
        <taxon>Actinomycetes</taxon>
        <taxon>Kitasatosporales</taxon>
        <taxon>Streptomycetaceae</taxon>
        <taxon>Streptomyces</taxon>
    </lineage>
</organism>
<feature type="region of interest" description="Disordered" evidence="1">
    <location>
        <begin position="100"/>
        <end position="123"/>
    </location>
</feature>
<keyword evidence="3" id="KW-1185">Reference proteome</keyword>
<evidence type="ECO:0000256" key="1">
    <source>
        <dbReference type="SAM" id="MobiDB-lite"/>
    </source>
</evidence>
<evidence type="ECO:0000313" key="2">
    <source>
        <dbReference type="EMBL" id="KUH38579.1"/>
    </source>
</evidence>
<dbReference type="Proteomes" id="UP000054011">
    <property type="component" value="Unassembled WGS sequence"/>
</dbReference>